<dbReference type="AlphaFoldDB" id="A0A6A4WJJ7"/>
<proteinExistence type="predicted"/>
<accession>A0A6A4WJJ7</accession>
<evidence type="ECO:0000313" key="3">
    <source>
        <dbReference type="Proteomes" id="UP000440578"/>
    </source>
</evidence>
<feature type="region of interest" description="Disordered" evidence="1">
    <location>
        <begin position="96"/>
        <end position="123"/>
    </location>
</feature>
<evidence type="ECO:0000256" key="1">
    <source>
        <dbReference type="SAM" id="MobiDB-lite"/>
    </source>
</evidence>
<sequence length="123" mass="13159">MEPPLKQMRPPLKKMMTPLNVMVLPANESVAPLKMMLPPLKVSPALCRRSPPLCPRRLPPMTAITLAGPAAAARLIAMRAAARRYIDDAPRVGAISETAAPAAKKRASRMPTSRLSGVGTART</sequence>
<keyword evidence="3" id="KW-1185">Reference proteome</keyword>
<gene>
    <name evidence="2" type="ORF">FJT64_025100</name>
</gene>
<protein>
    <submittedName>
        <fullName evidence="2">Uncharacterized protein</fullName>
    </submittedName>
</protein>
<comment type="caution">
    <text evidence="2">The sequence shown here is derived from an EMBL/GenBank/DDBJ whole genome shotgun (WGS) entry which is preliminary data.</text>
</comment>
<dbReference type="EMBL" id="VIIS01001006">
    <property type="protein sequence ID" value="KAF0302842.1"/>
    <property type="molecule type" value="Genomic_DNA"/>
</dbReference>
<organism evidence="2 3">
    <name type="scientific">Amphibalanus amphitrite</name>
    <name type="common">Striped barnacle</name>
    <name type="synonym">Balanus amphitrite</name>
    <dbReference type="NCBI Taxonomy" id="1232801"/>
    <lineage>
        <taxon>Eukaryota</taxon>
        <taxon>Metazoa</taxon>
        <taxon>Ecdysozoa</taxon>
        <taxon>Arthropoda</taxon>
        <taxon>Crustacea</taxon>
        <taxon>Multicrustacea</taxon>
        <taxon>Cirripedia</taxon>
        <taxon>Thoracica</taxon>
        <taxon>Thoracicalcarea</taxon>
        <taxon>Balanomorpha</taxon>
        <taxon>Balanoidea</taxon>
        <taxon>Balanidae</taxon>
        <taxon>Amphibalaninae</taxon>
        <taxon>Amphibalanus</taxon>
    </lineage>
</organism>
<evidence type="ECO:0000313" key="2">
    <source>
        <dbReference type="EMBL" id="KAF0302842.1"/>
    </source>
</evidence>
<reference evidence="2 3" key="1">
    <citation type="submission" date="2019-07" db="EMBL/GenBank/DDBJ databases">
        <title>Draft genome assembly of a fouling barnacle, Amphibalanus amphitrite (Darwin, 1854): The first reference genome for Thecostraca.</title>
        <authorList>
            <person name="Kim W."/>
        </authorList>
    </citation>
    <scope>NUCLEOTIDE SEQUENCE [LARGE SCALE GENOMIC DNA]</scope>
    <source>
        <strain evidence="2">SNU_AA5</strain>
        <tissue evidence="2">Soma without cirri and trophi</tissue>
    </source>
</reference>
<name>A0A6A4WJJ7_AMPAM</name>
<dbReference type="Proteomes" id="UP000440578">
    <property type="component" value="Unassembled WGS sequence"/>
</dbReference>